<dbReference type="SUPFAM" id="SSF46785">
    <property type="entry name" value="Winged helix' DNA-binding domain"/>
    <property type="match status" value="1"/>
</dbReference>
<dbReference type="EMBL" id="QZCW01000003">
    <property type="protein sequence ID" value="MCW5322912.1"/>
    <property type="molecule type" value="Genomic_DNA"/>
</dbReference>
<dbReference type="PROSITE" id="PS51000">
    <property type="entry name" value="HTH_DEOR_2"/>
    <property type="match status" value="1"/>
</dbReference>
<dbReference type="RefSeq" id="WP_265282987.1">
    <property type="nucleotide sequence ID" value="NZ_QZCW01000003.1"/>
</dbReference>
<evidence type="ECO:0000256" key="2">
    <source>
        <dbReference type="ARBA" id="ARBA00023125"/>
    </source>
</evidence>
<comment type="caution">
    <text evidence="5">The sequence shown here is derived from an EMBL/GenBank/DDBJ whole genome shotgun (WGS) entry which is preliminary data.</text>
</comment>
<dbReference type="PANTHER" id="PTHR30363:SF44">
    <property type="entry name" value="AGA OPERON TRANSCRIPTIONAL REPRESSOR-RELATED"/>
    <property type="match status" value="1"/>
</dbReference>
<accession>A0ABT3KY58</accession>
<dbReference type="InterPro" id="IPR050313">
    <property type="entry name" value="Carb_Metab_HTH_regulators"/>
</dbReference>
<evidence type="ECO:0000313" key="6">
    <source>
        <dbReference type="Proteomes" id="UP001208935"/>
    </source>
</evidence>
<reference evidence="6" key="1">
    <citation type="submission" date="2023-07" db="EMBL/GenBank/DDBJ databases">
        <title>Verminephrobacter genomes.</title>
        <authorList>
            <person name="Lund M.B."/>
        </authorList>
    </citation>
    <scope>NUCLEOTIDE SEQUENCE [LARGE SCALE GENOMIC DNA]</scope>
    <source>
        <strain evidence="6">AtM5-05</strain>
    </source>
</reference>
<evidence type="ECO:0000256" key="1">
    <source>
        <dbReference type="ARBA" id="ARBA00023015"/>
    </source>
</evidence>
<dbReference type="Pfam" id="PF08220">
    <property type="entry name" value="HTH_DeoR"/>
    <property type="match status" value="1"/>
</dbReference>
<organism evidence="5 6">
    <name type="scientific">Verminephrobacter aporrectodeae subsp. tuberculatae</name>
    <dbReference type="NCBI Taxonomy" id="1110392"/>
    <lineage>
        <taxon>Bacteria</taxon>
        <taxon>Pseudomonadati</taxon>
        <taxon>Pseudomonadota</taxon>
        <taxon>Betaproteobacteria</taxon>
        <taxon>Burkholderiales</taxon>
        <taxon>Comamonadaceae</taxon>
        <taxon>Verminephrobacter</taxon>
    </lineage>
</organism>
<feature type="domain" description="HTH deoR-type" evidence="4">
    <location>
        <begin position="3"/>
        <end position="58"/>
    </location>
</feature>
<keyword evidence="3" id="KW-0804">Transcription</keyword>
<dbReference type="InterPro" id="IPR014036">
    <property type="entry name" value="DeoR-like_C"/>
</dbReference>
<protein>
    <submittedName>
        <fullName evidence="5">DeoR/GlpR transcriptional regulator</fullName>
    </submittedName>
</protein>
<evidence type="ECO:0000259" key="4">
    <source>
        <dbReference type="PROSITE" id="PS51000"/>
    </source>
</evidence>
<keyword evidence="2" id="KW-0238">DNA-binding</keyword>
<proteinExistence type="predicted"/>
<keyword evidence="1" id="KW-0805">Transcription regulation</keyword>
<evidence type="ECO:0000256" key="3">
    <source>
        <dbReference type="ARBA" id="ARBA00023163"/>
    </source>
</evidence>
<evidence type="ECO:0000313" key="5">
    <source>
        <dbReference type="EMBL" id="MCW5322912.1"/>
    </source>
</evidence>
<sequence>MRPNERHAAILEIVYERKNASVEYLAERFRASHETIRRDLSRLAADGRLRKYHGGATLSEAPAEGAFNARIHEFAREKRAVARRAAALFSAGDSLFIDTGTTTLALAQELARSSGLAIITNSVSITQCLARGPGSNRVFLIGGEYRAEACENLGPLAVAQVAQFNAHDAVLTVGAIGANGLQDYALEEAEIARAMIAGAERVTVIADASKLGRSALFPVCALERVARLVVSAPPQGLLAEKLAAAGVQVLVADAAPAPRGARAER</sequence>
<dbReference type="Gene3D" id="3.40.50.1360">
    <property type="match status" value="1"/>
</dbReference>
<dbReference type="PANTHER" id="PTHR30363">
    <property type="entry name" value="HTH-TYPE TRANSCRIPTIONAL REGULATOR SRLR-RELATED"/>
    <property type="match status" value="1"/>
</dbReference>
<name>A0ABT3KY58_9BURK</name>
<dbReference type="InterPro" id="IPR036390">
    <property type="entry name" value="WH_DNA-bd_sf"/>
</dbReference>
<dbReference type="Proteomes" id="UP001208935">
    <property type="component" value="Unassembled WGS sequence"/>
</dbReference>
<dbReference type="Pfam" id="PF00455">
    <property type="entry name" value="DeoRC"/>
    <property type="match status" value="1"/>
</dbReference>
<dbReference type="Gene3D" id="1.10.10.10">
    <property type="entry name" value="Winged helix-like DNA-binding domain superfamily/Winged helix DNA-binding domain"/>
    <property type="match status" value="1"/>
</dbReference>
<keyword evidence="6" id="KW-1185">Reference proteome</keyword>
<dbReference type="SUPFAM" id="SSF100950">
    <property type="entry name" value="NagB/RpiA/CoA transferase-like"/>
    <property type="match status" value="1"/>
</dbReference>
<dbReference type="PRINTS" id="PR00037">
    <property type="entry name" value="HTHLACR"/>
</dbReference>
<dbReference type="InterPro" id="IPR001034">
    <property type="entry name" value="DeoR_HTH"/>
</dbReference>
<dbReference type="InterPro" id="IPR018356">
    <property type="entry name" value="Tscrpt_reg_HTH_DeoR_CS"/>
</dbReference>
<dbReference type="InterPro" id="IPR037171">
    <property type="entry name" value="NagB/RpiA_transferase-like"/>
</dbReference>
<dbReference type="InterPro" id="IPR036388">
    <property type="entry name" value="WH-like_DNA-bd_sf"/>
</dbReference>
<dbReference type="SMART" id="SM00420">
    <property type="entry name" value="HTH_DEOR"/>
    <property type="match status" value="1"/>
</dbReference>
<dbReference type="SMART" id="SM01134">
    <property type="entry name" value="DeoRC"/>
    <property type="match status" value="1"/>
</dbReference>
<gene>
    <name evidence="5" type="ORF">D5039_17700</name>
</gene>
<dbReference type="PROSITE" id="PS00894">
    <property type="entry name" value="HTH_DEOR_1"/>
    <property type="match status" value="1"/>
</dbReference>
<dbReference type="GeneID" id="77322980"/>